<dbReference type="InterPro" id="IPR037165">
    <property type="entry name" value="AldOxase/xan_DH_Mopterin-bd_sf"/>
</dbReference>
<name>A0ABS1CT75_9PROT</name>
<dbReference type="Pfam" id="PF20256">
    <property type="entry name" value="MoCoBD_2"/>
    <property type="match status" value="2"/>
</dbReference>
<accession>A0ABS1CT75</accession>
<evidence type="ECO:0000256" key="1">
    <source>
        <dbReference type="SAM" id="SignalP"/>
    </source>
</evidence>
<organism evidence="3 4">
    <name type="scientific">Paracraurococcus ruber</name>
    <dbReference type="NCBI Taxonomy" id="77675"/>
    <lineage>
        <taxon>Bacteria</taxon>
        <taxon>Pseudomonadati</taxon>
        <taxon>Pseudomonadota</taxon>
        <taxon>Alphaproteobacteria</taxon>
        <taxon>Acetobacterales</taxon>
        <taxon>Roseomonadaceae</taxon>
        <taxon>Paracraurococcus</taxon>
    </lineage>
</organism>
<protein>
    <recommendedName>
        <fullName evidence="2">Aldehyde oxidase/xanthine dehydrogenase a/b hammerhead domain-containing protein</fullName>
    </recommendedName>
</protein>
<dbReference type="Gene3D" id="3.30.365.10">
    <property type="entry name" value="Aldehyde oxidase/xanthine dehydrogenase, molybdopterin binding domain"/>
    <property type="match status" value="4"/>
</dbReference>
<evidence type="ECO:0000313" key="3">
    <source>
        <dbReference type="EMBL" id="MBK1657672.1"/>
    </source>
</evidence>
<evidence type="ECO:0000313" key="4">
    <source>
        <dbReference type="Proteomes" id="UP000697995"/>
    </source>
</evidence>
<dbReference type="SMART" id="SM01008">
    <property type="entry name" value="Ald_Xan_dh_C"/>
    <property type="match status" value="1"/>
</dbReference>
<feature type="domain" description="Aldehyde oxidase/xanthine dehydrogenase a/b hammerhead" evidence="2">
    <location>
        <begin position="200"/>
        <end position="280"/>
    </location>
</feature>
<dbReference type="PANTHER" id="PTHR47495:SF1">
    <property type="entry name" value="BLL3820 PROTEIN"/>
    <property type="match status" value="1"/>
</dbReference>
<dbReference type="PANTHER" id="PTHR47495">
    <property type="entry name" value="ALDEHYDE DEHYDROGENASE"/>
    <property type="match status" value="1"/>
</dbReference>
<reference evidence="3 4" key="1">
    <citation type="journal article" date="2020" name="Microorganisms">
        <title>Osmotic Adaptation and Compatible Solute Biosynthesis of Phototrophic Bacteria as Revealed from Genome Analyses.</title>
        <authorList>
            <person name="Imhoff J.F."/>
            <person name="Rahn T."/>
            <person name="Kunzel S."/>
            <person name="Keller A."/>
            <person name="Neulinger S.C."/>
        </authorList>
    </citation>
    <scope>NUCLEOTIDE SEQUENCE [LARGE SCALE GENOMIC DNA]</scope>
    <source>
        <strain evidence="3 4">DSM 15382</strain>
    </source>
</reference>
<gene>
    <name evidence="3" type="ORF">CKO45_05440</name>
</gene>
<evidence type="ECO:0000259" key="2">
    <source>
        <dbReference type="SMART" id="SM01008"/>
    </source>
</evidence>
<dbReference type="InterPro" id="IPR000674">
    <property type="entry name" value="Ald_Oxase/Xan_DH_a/b"/>
</dbReference>
<dbReference type="InterPro" id="IPR046867">
    <property type="entry name" value="AldOxase/xan_DH_MoCoBD2"/>
</dbReference>
<dbReference type="InterPro" id="IPR012368">
    <property type="entry name" value="OxRdtase_Mopterin-bd_su_IorB"/>
</dbReference>
<sequence>MRETLTRRGLGQAAAGLTLLFSLAPAGAQPRLPGSLQTNRRLDAWLRIEPGGVVTVCTGKVEIGQGAVTALLQIAAEELDVAPSRIRMVSGDTALTPDEGFTAGSQSMEQGGTALRFAAAEARAILLDLAAARLGAPAAALAVEDGSIRAPGGAATSYWEVAQAASFAREATGRVAPKPAAQHRIVGTSHPRLDIPAKVTGGAIYVQDMRPPGMLFGRVARPPSYEAKLLSVDLDAVRALPGVVAVVRDGRFLGVVAEREEQAVKARKALREAARWEVPAALPDPARLHESLRALRTDDSVPSEKRADAPPAVRRFQATYTKRYFAHASIGPSAALAVYAADGGSVQVWSHTQGPFPLQRDLVRVLGLPADKVRVSHAQNAGCYGHNGADDAALDAALLARAVPGRPVMLQWMRDDEFQWEPYNPAMEMRLTAGVAADGRIVDWGHEVWSNHHNNRPQNPREGSNLLASWHLERPHPPVYPRATPQPNGAGDRNAVPLYDFPNQRVVNHLIPEMPVRVSALRTLGAYANVFALESFLEEIAAALGEDPIAFRLRHLPDPRGRAVIEAAAKLAAEEPGDLPRGFGFAKYKNVAAYVACVAEVALDRATGAVRVPRVWAAVDAGQVITPDGLRNQIEGGIIQAVSWTVKEDVPFDPQGILAKDWNDYPILTFPEVPRIRTVLLNRPEAPPLGAGEASQAPVCAAIGNGLARALGRPLRALPYTADRVKAAMVG</sequence>
<proteinExistence type="predicted"/>
<dbReference type="EMBL" id="NRSG01000025">
    <property type="protein sequence ID" value="MBK1657672.1"/>
    <property type="molecule type" value="Genomic_DNA"/>
</dbReference>
<dbReference type="Pfam" id="PF02738">
    <property type="entry name" value="MoCoBD_1"/>
    <property type="match status" value="1"/>
</dbReference>
<dbReference type="PIRSF" id="PIRSF036389">
    <property type="entry name" value="IOR_B"/>
    <property type="match status" value="1"/>
</dbReference>
<dbReference type="InterPro" id="IPR052516">
    <property type="entry name" value="N-heterocyclic_Hydroxylase"/>
</dbReference>
<feature type="chain" id="PRO_5046698655" description="Aldehyde oxidase/xanthine dehydrogenase a/b hammerhead domain-containing protein" evidence="1">
    <location>
        <begin position="29"/>
        <end position="731"/>
    </location>
</feature>
<dbReference type="RefSeq" id="WP_133219619.1">
    <property type="nucleotide sequence ID" value="NZ_NRSG01000025.1"/>
</dbReference>
<dbReference type="InterPro" id="IPR008274">
    <property type="entry name" value="AldOxase/xan_DH_MoCoBD1"/>
</dbReference>
<dbReference type="SUPFAM" id="SSF56003">
    <property type="entry name" value="Molybdenum cofactor-binding domain"/>
    <property type="match status" value="2"/>
</dbReference>
<dbReference type="Gene3D" id="3.90.1170.50">
    <property type="entry name" value="Aldehyde oxidase/xanthine dehydrogenase, a/b hammerhead"/>
    <property type="match status" value="1"/>
</dbReference>
<comment type="caution">
    <text evidence="3">The sequence shown here is derived from an EMBL/GenBank/DDBJ whole genome shotgun (WGS) entry which is preliminary data.</text>
</comment>
<keyword evidence="1" id="KW-0732">Signal</keyword>
<feature type="signal peptide" evidence="1">
    <location>
        <begin position="1"/>
        <end position="28"/>
    </location>
</feature>
<dbReference type="Proteomes" id="UP000697995">
    <property type="component" value="Unassembled WGS sequence"/>
</dbReference>
<keyword evidence="4" id="KW-1185">Reference proteome</keyword>